<name>A0A1I2AF14_9BACT</name>
<dbReference type="InterPro" id="IPR023997">
    <property type="entry name" value="TonB-dep_OMP_SusC/RagA_CS"/>
</dbReference>
<organism evidence="10 11">
    <name type="scientific">Thermophagus xiamenensis</name>
    <dbReference type="NCBI Taxonomy" id="385682"/>
    <lineage>
        <taxon>Bacteria</taxon>
        <taxon>Pseudomonadati</taxon>
        <taxon>Bacteroidota</taxon>
        <taxon>Bacteroidia</taxon>
        <taxon>Marinilabiliales</taxon>
        <taxon>Marinilabiliaceae</taxon>
        <taxon>Thermophagus</taxon>
    </lineage>
</organism>
<evidence type="ECO:0000256" key="1">
    <source>
        <dbReference type="ARBA" id="ARBA00004571"/>
    </source>
</evidence>
<dbReference type="AlphaFoldDB" id="A0A1I2AF14"/>
<evidence type="ECO:0000256" key="6">
    <source>
        <dbReference type="ARBA" id="ARBA00023237"/>
    </source>
</evidence>
<dbReference type="SUPFAM" id="SSF49464">
    <property type="entry name" value="Carboxypeptidase regulatory domain-like"/>
    <property type="match status" value="1"/>
</dbReference>
<sequence length="1011" mass="112262">MRKSLLIFIYFIGISVLSFAQEEITVQGKVTDSDNLGIPGVSIVIEGTSQGTITDMDGNYTIKVPEDATLVFSFVGLESQTVPVDGRNIINVRLNESTVGLDEVVVVGYGQIKVKDLTSSITTLKTEELVKTPAGQTMQALQGKVAGVQVVNAGAPGSEPTVRIRGIGSYPSSSSSTPLYVVDGMYFDNIDFLNPSDIETLSVLKDASASAIYGVRAANGVVLITTKQGSLNSKTTITYDGYFGVQVPQNVMKMANAEQFVDYIYQTGDATDISFIENAMQRYGRSRVNPNVPDVNTDWYAEIMESYAIQQNHSLSIFGGNDKTTYSFGMSYFDQDGLLKAKNSYQRMNIRSKIDHQAKDWLKAGVNFNLSNGIRYIANDAAWFNAYHAVPILPVYDDENYQELLDAGVANPSRYSSAQILGYRGSQNPFLSLAFNNNRQDIRKILSGVYAEVDLIPAKLTFKTNYNVSMMFLKGRNVNLPYYITNDTYSDLSNITSSRTTEVDQFVDNTLTYTDSFGPHNLTAMVGTSYRDEWYDYLSGFAEDIPLNENSWYIGQSGSEASKTADDNAERIYGLSYFGRVSYNFKNKYLAYFTLRREGTSKYQEKWGTFPAFGLGWVLSEETFFQGIDFIDYLKLRGGWGKLGNDRISRQDGANTTNPVFLAIDDTQVNGTTTTSTFGYLEWETVKGTNVGLTANLLGNKLNIEADYYIRDTENAAIPVSLKLQSGSVLRNVGTIRNSGLEISLSYNGEISDDLKYSIGGNLSTLKNEVRDLYGQAYINGGSAEFRQRSQVGEPLLSFYGYEVAGVYQNQEEIDADPIAVDNGLVPGDFKFVDQDNNGVIDDDDKVFLGSYIPTFTYGGFINISYRNFDFSVNIMGQGGNKILNRKRGEIIWTNDTNIDAELATNLWNGEGTSNKYPSASGLRRGWNQNFSDYLVEDGNFFRIQNIQLGYNIKGSQLLGKGMPDARVYFTAEKPLTLFQYNGFTPEVPNGIDRQFYPVPAVYTIGLNLKF</sequence>
<evidence type="ECO:0000256" key="7">
    <source>
        <dbReference type="PROSITE-ProRule" id="PRU01360"/>
    </source>
</evidence>
<feature type="signal peptide" evidence="8">
    <location>
        <begin position="1"/>
        <end position="20"/>
    </location>
</feature>
<dbReference type="Gene3D" id="2.40.170.20">
    <property type="entry name" value="TonB-dependent receptor, beta-barrel domain"/>
    <property type="match status" value="1"/>
</dbReference>
<protein>
    <submittedName>
        <fullName evidence="10">TonB-linked outer membrane protein, SusC/RagA family</fullName>
    </submittedName>
</protein>
<dbReference type="InterPro" id="IPR037066">
    <property type="entry name" value="Plug_dom_sf"/>
</dbReference>
<evidence type="ECO:0000256" key="3">
    <source>
        <dbReference type="ARBA" id="ARBA00022452"/>
    </source>
</evidence>
<dbReference type="InterPro" id="IPR008969">
    <property type="entry name" value="CarboxyPept-like_regulatory"/>
</dbReference>
<dbReference type="NCBIfam" id="TIGR04056">
    <property type="entry name" value="OMP_RagA_SusC"/>
    <property type="match status" value="1"/>
</dbReference>
<dbReference type="STRING" id="385682.SAMN05444380_11146"/>
<keyword evidence="11" id="KW-1185">Reference proteome</keyword>
<dbReference type="NCBIfam" id="TIGR04057">
    <property type="entry name" value="SusC_RagA_signa"/>
    <property type="match status" value="1"/>
</dbReference>
<dbReference type="RefSeq" id="WP_010526489.1">
    <property type="nucleotide sequence ID" value="NZ_AFSL01000009.1"/>
</dbReference>
<dbReference type="Pfam" id="PF07715">
    <property type="entry name" value="Plug"/>
    <property type="match status" value="1"/>
</dbReference>
<dbReference type="GO" id="GO:0009279">
    <property type="term" value="C:cell outer membrane"/>
    <property type="evidence" value="ECO:0007669"/>
    <property type="project" value="UniProtKB-SubCell"/>
</dbReference>
<evidence type="ECO:0000313" key="10">
    <source>
        <dbReference type="EMBL" id="SFE42506.1"/>
    </source>
</evidence>
<proteinExistence type="inferred from homology"/>
<dbReference type="OrthoDB" id="1109428at2"/>
<evidence type="ECO:0000313" key="11">
    <source>
        <dbReference type="Proteomes" id="UP000181976"/>
    </source>
</evidence>
<keyword evidence="5 7" id="KW-0472">Membrane</keyword>
<evidence type="ECO:0000259" key="9">
    <source>
        <dbReference type="Pfam" id="PF07715"/>
    </source>
</evidence>
<comment type="subcellular location">
    <subcellularLocation>
        <location evidence="1 7">Cell outer membrane</location>
        <topology evidence="1 7">Multi-pass membrane protein</topology>
    </subcellularLocation>
</comment>
<comment type="similarity">
    <text evidence="7">Belongs to the TonB-dependent receptor family.</text>
</comment>
<dbReference type="SUPFAM" id="SSF56935">
    <property type="entry name" value="Porins"/>
    <property type="match status" value="1"/>
</dbReference>
<evidence type="ECO:0000256" key="4">
    <source>
        <dbReference type="ARBA" id="ARBA00022692"/>
    </source>
</evidence>
<evidence type="ECO:0000256" key="8">
    <source>
        <dbReference type="SAM" id="SignalP"/>
    </source>
</evidence>
<feature type="domain" description="TonB-dependent receptor plug" evidence="9">
    <location>
        <begin position="114"/>
        <end position="221"/>
    </location>
</feature>
<dbReference type="EMBL" id="FONA01000011">
    <property type="protein sequence ID" value="SFE42506.1"/>
    <property type="molecule type" value="Genomic_DNA"/>
</dbReference>
<dbReference type="Gene3D" id="2.60.40.1120">
    <property type="entry name" value="Carboxypeptidase-like, regulatory domain"/>
    <property type="match status" value="1"/>
</dbReference>
<feature type="chain" id="PRO_5010235034" evidence="8">
    <location>
        <begin position="21"/>
        <end position="1011"/>
    </location>
</feature>
<dbReference type="InterPro" id="IPR023996">
    <property type="entry name" value="TonB-dep_OMP_SusC/RagA"/>
</dbReference>
<dbReference type="InterPro" id="IPR012910">
    <property type="entry name" value="Plug_dom"/>
</dbReference>
<dbReference type="Gene3D" id="2.170.130.10">
    <property type="entry name" value="TonB-dependent receptor, plug domain"/>
    <property type="match status" value="1"/>
</dbReference>
<keyword evidence="4 7" id="KW-0812">Transmembrane</keyword>
<gene>
    <name evidence="10" type="ORF">SAMN05444380_11146</name>
</gene>
<evidence type="ECO:0000256" key="2">
    <source>
        <dbReference type="ARBA" id="ARBA00022448"/>
    </source>
</evidence>
<accession>A0A1I2AF14</accession>
<dbReference type="InterPro" id="IPR039426">
    <property type="entry name" value="TonB-dep_rcpt-like"/>
</dbReference>
<reference evidence="10 11" key="1">
    <citation type="submission" date="2016-10" db="EMBL/GenBank/DDBJ databases">
        <authorList>
            <person name="de Groot N.N."/>
        </authorList>
    </citation>
    <scope>NUCLEOTIDE SEQUENCE [LARGE SCALE GENOMIC DNA]</scope>
    <source>
        <strain evidence="10 11">DSM 19012</strain>
    </source>
</reference>
<keyword evidence="3 7" id="KW-1134">Transmembrane beta strand</keyword>
<dbReference type="FunFam" id="2.60.40.1120:FF:000003">
    <property type="entry name" value="Outer membrane protein Omp121"/>
    <property type="match status" value="1"/>
</dbReference>
<dbReference type="PROSITE" id="PS52016">
    <property type="entry name" value="TONB_DEPENDENT_REC_3"/>
    <property type="match status" value="1"/>
</dbReference>
<dbReference type="Proteomes" id="UP000181976">
    <property type="component" value="Unassembled WGS sequence"/>
</dbReference>
<dbReference type="InterPro" id="IPR036942">
    <property type="entry name" value="Beta-barrel_TonB_sf"/>
</dbReference>
<keyword evidence="8" id="KW-0732">Signal</keyword>
<evidence type="ECO:0000256" key="5">
    <source>
        <dbReference type="ARBA" id="ARBA00023136"/>
    </source>
</evidence>
<keyword evidence="2 7" id="KW-0813">Transport</keyword>
<dbReference type="eggNOG" id="COG1629">
    <property type="taxonomic scope" value="Bacteria"/>
</dbReference>
<dbReference type="Pfam" id="PF13715">
    <property type="entry name" value="CarbopepD_reg_2"/>
    <property type="match status" value="1"/>
</dbReference>
<keyword evidence="6 7" id="KW-0998">Cell outer membrane</keyword>
<dbReference type="InParanoid" id="A0A1I2AF14"/>